<feature type="compositionally biased region" description="Polar residues" evidence="1">
    <location>
        <begin position="37"/>
        <end position="51"/>
    </location>
</feature>
<protein>
    <submittedName>
        <fullName evidence="2 4">Uncharacterized protein</fullName>
    </submittedName>
</protein>
<organism evidence="4">
    <name type="scientific">Schistocephalus solidus</name>
    <name type="common">Tapeworm</name>
    <dbReference type="NCBI Taxonomy" id="70667"/>
    <lineage>
        <taxon>Eukaryota</taxon>
        <taxon>Metazoa</taxon>
        <taxon>Spiralia</taxon>
        <taxon>Lophotrochozoa</taxon>
        <taxon>Platyhelminthes</taxon>
        <taxon>Cestoda</taxon>
        <taxon>Eucestoda</taxon>
        <taxon>Diphyllobothriidea</taxon>
        <taxon>Diphyllobothriidae</taxon>
        <taxon>Schistocephalus</taxon>
    </lineage>
</organism>
<gene>
    <name evidence="2" type="ORF">SSLN_LOCUS19042</name>
</gene>
<proteinExistence type="predicted"/>
<dbReference type="WBParaSite" id="SSLN_0001976401-mRNA-1">
    <property type="protein sequence ID" value="SSLN_0001976401-mRNA-1"/>
    <property type="gene ID" value="SSLN_0001976401"/>
</dbReference>
<keyword evidence="3" id="KW-1185">Reference proteome</keyword>
<reference evidence="2 3" key="2">
    <citation type="submission" date="2018-11" db="EMBL/GenBank/DDBJ databases">
        <authorList>
            <consortium name="Pathogen Informatics"/>
        </authorList>
    </citation>
    <scope>NUCLEOTIDE SEQUENCE [LARGE SCALE GENOMIC DNA]</scope>
    <source>
        <strain evidence="2 3">NST_G2</strain>
    </source>
</reference>
<sequence>MSIVWQASTIVSNPQRQHLTPANMLALPTKLPRTNRPRQTSPDTIRQQPDNINGHINKHTYPNSYLISNGIHEDDLRHHGGSHPVGTPRSITNTTLPTLIPVKTTFDAPSTSNNGTVYLHILLAAERSLAQLGSELQGSMERVNSVTD</sequence>
<feature type="region of interest" description="Disordered" evidence="1">
    <location>
        <begin position="30"/>
        <end position="52"/>
    </location>
</feature>
<evidence type="ECO:0000313" key="3">
    <source>
        <dbReference type="Proteomes" id="UP000275846"/>
    </source>
</evidence>
<dbReference type="AlphaFoldDB" id="A0A183TRE3"/>
<accession>A0A183TRE3</accession>
<dbReference type="EMBL" id="UYSU01046073">
    <property type="protein sequence ID" value="VDM05428.1"/>
    <property type="molecule type" value="Genomic_DNA"/>
</dbReference>
<evidence type="ECO:0000256" key="1">
    <source>
        <dbReference type="SAM" id="MobiDB-lite"/>
    </source>
</evidence>
<evidence type="ECO:0000313" key="2">
    <source>
        <dbReference type="EMBL" id="VDM05428.1"/>
    </source>
</evidence>
<reference evidence="4" key="1">
    <citation type="submission" date="2016-06" db="UniProtKB">
        <authorList>
            <consortium name="WormBaseParasite"/>
        </authorList>
    </citation>
    <scope>IDENTIFICATION</scope>
</reference>
<evidence type="ECO:0000313" key="4">
    <source>
        <dbReference type="WBParaSite" id="SSLN_0001976401-mRNA-1"/>
    </source>
</evidence>
<dbReference type="OrthoDB" id="10652093at2759"/>
<dbReference type="Proteomes" id="UP000275846">
    <property type="component" value="Unassembled WGS sequence"/>
</dbReference>
<name>A0A183TRE3_SCHSO</name>